<sequence>MIALPGAAQAQAATSDLSMSLKGILPIAEMQGGSATTTPPQADPSVVISNPGTPSTILDQGVNGVGQMIIDQKNGFVGLCTGTLINPRTVVFAAHCVNESPTGTAMNPWNYGKGAGQLPIGFGFEADTIAGQRAWFRSNYSTSTANHFYNVNQVVYNAQSLNLGLANNFLQADVALATFDTPAADVPTWTMLFSPLPAPASISDTTGTGYHVTVTGYGTNGTGLTGASGAIDYRRRVAENYVGLLGSIDDFYFGLFGGSAGLPANLYQTDFDDPTRRYPGDYNLFKDEALPREGTTGPGDSGGPLILDRTFNKATIIGVLSGSYTFGGQIRGGYGTTAFYQPLYLYWDYILANNPYRYANTVAGDGKWSDASHWVTALDPSYQVIVNGQLANGVPTTPGLGITPDTENKFGQVCDQEPAFNYDQCYDVKTKITYVDGQPVAAAQPGVQGGTASSGNDQATVRKIDADATAAVGGDAVAAALPAATLANGLPGATNFVPNNIDPDAATRRSARYYDVTLSAAGTTTLDTAVTIDRFSVAGTNAKLAITSAGSLTSLMAVNQYTGAVQVDGTLSTRGDYFLMSGLLTGSGRINTPFLTSATGIIAPGTMGTIGTLTVGGNLILASGSTLLVDVGPNGTSDRVAVVRNGTTDGVASIGGRVGFAPVAGHMIRYNDLYTIVTAAGGVVGTFQSPSALSAILTPQFVYSANAVQARIVAGSYASVVAATPIQTAFAGLLDRNRASNYNALSGLYGILDLQDAGTIRATLEGLAPRTTPLKYGMGTVATENMSRFYRQHLAGIDASQPLSGTLTMTGQPLQFAALMASDLPVTQATASDTTSTTVREGVLPENVNVFIAGGYVDGDSRSLRDANPFGGRDNFDGFYVVSGIEAKVSDTGVLGFGFGYTKLDGTTGGVGQSARGELFQGTLFGKLQAPGGQVLDAQVSGGVFQAYTRRTVAIATVASTLRSRDDALAVSAEVGLGQMFDFGGLQIGPRIAARVNHIGFTPTVETGGDGALRFDRYNLDSAQGRAGLQLAGGDVIKPFASAYYVHDFKDQPGVFTANFIGGTAPAGFRLSSQDQNWAELAAGLSYATDRIELSVSTDTTVARKDVRNQAYRGAIKFKF</sequence>
<proteinExistence type="predicted"/>
<evidence type="ECO:0008006" key="5">
    <source>
        <dbReference type="Google" id="ProtNLM"/>
    </source>
</evidence>
<protein>
    <recommendedName>
        <fullName evidence="5">Autotransporter domain-containing protein</fullName>
    </recommendedName>
</protein>
<evidence type="ECO:0000313" key="4">
    <source>
        <dbReference type="Proteomes" id="UP000033200"/>
    </source>
</evidence>
<dbReference type="PROSITE" id="PS51208">
    <property type="entry name" value="AUTOTRANSPORTER"/>
    <property type="match status" value="1"/>
</dbReference>
<evidence type="ECO:0000259" key="2">
    <source>
        <dbReference type="PROSITE" id="PS51208"/>
    </source>
</evidence>
<dbReference type="PROSITE" id="PS00135">
    <property type="entry name" value="TRYPSIN_SER"/>
    <property type="match status" value="1"/>
</dbReference>
<dbReference type="AlphaFoldDB" id="A0A097EKW5"/>
<dbReference type="InterPro" id="IPR033116">
    <property type="entry name" value="TRYPSIN_SER"/>
</dbReference>
<name>A0A097EKW5_9SPHN</name>
<feature type="domain" description="Autotransporter" evidence="2">
    <location>
        <begin position="843"/>
        <end position="1120"/>
    </location>
</feature>
<dbReference type="Gene3D" id="2.40.128.130">
    <property type="entry name" value="Autotransporter beta-domain"/>
    <property type="match status" value="1"/>
</dbReference>
<evidence type="ECO:0000259" key="1">
    <source>
        <dbReference type="PROSITE" id="PS50240"/>
    </source>
</evidence>
<dbReference type="InterPro" id="IPR043504">
    <property type="entry name" value="Peptidase_S1_PA_chymotrypsin"/>
</dbReference>
<dbReference type="Proteomes" id="UP000033200">
    <property type="component" value="Chromosome"/>
</dbReference>
<feature type="domain" description="Peptidase S1" evidence="1">
    <location>
        <begin position="30"/>
        <end position="347"/>
    </location>
</feature>
<dbReference type="EMBL" id="CP009571">
    <property type="protein sequence ID" value="AIT08182.1"/>
    <property type="molecule type" value="Genomic_DNA"/>
</dbReference>
<gene>
    <name evidence="3" type="ORF">MC45_11240</name>
</gene>
<evidence type="ECO:0000313" key="3">
    <source>
        <dbReference type="EMBL" id="AIT08182.1"/>
    </source>
</evidence>
<dbReference type="InterPro" id="IPR001254">
    <property type="entry name" value="Trypsin_dom"/>
</dbReference>
<dbReference type="SUPFAM" id="SSF103515">
    <property type="entry name" value="Autotransporter"/>
    <property type="match status" value="1"/>
</dbReference>
<dbReference type="STRING" id="1549858.MC45_11240"/>
<dbReference type="InterPro" id="IPR036709">
    <property type="entry name" value="Autotransporte_beta_dom_sf"/>
</dbReference>
<dbReference type="Pfam" id="PF03797">
    <property type="entry name" value="Autotransporter"/>
    <property type="match status" value="1"/>
</dbReference>
<dbReference type="PROSITE" id="PS50240">
    <property type="entry name" value="TRYPSIN_DOM"/>
    <property type="match status" value="1"/>
</dbReference>
<dbReference type="SMART" id="SM00020">
    <property type="entry name" value="Tryp_SPc"/>
    <property type="match status" value="1"/>
</dbReference>
<organism evidence="3 4">
    <name type="scientific">Sphingomonas taxi</name>
    <dbReference type="NCBI Taxonomy" id="1549858"/>
    <lineage>
        <taxon>Bacteria</taxon>
        <taxon>Pseudomonadati</taxon>
        <taxon>Pseudomonadota</taxon>
        <taxon>Alphaproteobacteria</taxon>
        <taxon>Sphingomonadales</taxon>
        <taxon>Sphingomonadaceae</taxon>
        <taxon>Sphingomonas</taxon>
    </lineage>
</organism>
<keyword evidence="4" id="KW-1185">Reference proteome</keyword>
<dbReference type="GO" id="GO:0006508">
    <property type="term" value="P:proteolysis"/>
    <property type="evidence" value="ECO:0007669"/>
    <property type="project" value="InterPro"/>
</dbReference>
<dbReference type="HOGENOM" id="CLU_281432_0_0_5"/>
<reference evidence="3 4" key="1">
    <citation type="submission" date="2014-09" db="EMBL/GenBank/DDBJ databases">
        <title>Using Illumina technology Improving SMRT sequencing Genome Assembly by RASTools.</title>
        <authorList>
            <person name="Zhou Y."/>
            <person name="Ma T."/>
            <person name="Liu T."/>
        </authorList>
    </citation>
    <scope>NUCLEOTIDE SEQUENCE [LARGE SCALE GENOMIC DNA]</scope>
    <source>
        <strain evidence="3 4">ATCC 55669</strain>
    </source>
</reference>
<dbReference type="SMART" id="SM00869">
    <property type="entry name" value="Autotransporter"/>
    <property type="match status" value="1"/>
</dbReference>
<dbReference type="eggNOG" id="COG4625">
    <property type="taxonomic scope" value="Bacteria"/>
</dbReference>
<dbReference type="GO" id="GO:0004252">
    <property type="term" value="F:serine-type endopeptidase activity"/>
    <property type="evidence" value="ECO:0007669"/>
    <property type="project" value="InterPro"/>
</dbReference>
<dbReference type="eggNOG" id="COG3591">
    <property type="taxonomic scope" value="Bacteria"/>
</dbReference>
<accession>A0A097EKW5</accession>
<dbReference type="InterPro" id="IPR005546">
    <property type="entry name" value="Autotransporte_beta"/>
</dbReference>
<dbReference type="KEGG" id="stax:MC45_11240"/>
<dbReference type="InterPro" id="IPR009003">
    <property type="entry name" value="Peptidase_S1_PA"/>
</dbReference>
<dbReference type="Gene3D" id="2.40.10.10">
    <property type="entry name" value="Trypsin-like serine proteases"/>
    <property type="match status" value="1"/>
</dbReference>
<dbReference type="SUPFAM" id="SSF50494">
    <property type="entry name" value="Trypsin-like serine proteases"/>
    <property type="match status" value="1"/>
</dbReference>